<dbReference type="EMBL" id="ACOU01000002">
    <property type="protein sequence ID" value="EKX73964.1"/>
    <property type="molecule type" value="Genomic_DNA"/>
</dbReference>
<dbReference type="OrthoDB" id="361062at2759"/>
<keyword evidence="4" id="KW-1185">Reference proteome</keyword>
<name>L1LFA9_THEEQ</name>
<comment type="caution">
    <text evidence="3">The sequence shown here is derived from an EMBL/GenBank/DDBJ whole genome shotgun (WGS) entry which is preliminary data.</text>
</comment>
<dbReference type="GeneID" id="15807412"/>
<feature type="region of interest" description="Disordered" evidence="1">
    <location>
        <begin position="337"/>
        <end position="399"/>
    </location>
</feature>
<dbReference type="Proteomes" id="UP000031512">
    <property type="component" value="Unassembled WGS sequence"/>
</dbReference>
<evidence type="ECO:0000256" key="1">
    <source>
        <dbReference type="SAM" id="MobiDB-lite"/>
    </source>
</evidence>
<accession>L1LFA9</accession>
<feature type="transmembrane region" description="Helical" evidence="2">
    <location>
        <begin position="406"/>
        <end position="428"/>
    </location>
</feature>
<organism evidence="3 4">
    <name type="scientific">Theileria equi strain WA</name>
    <dbReference type="NCBI Taxonomy" id="1537102"/>
    <lineage>
        <taxon>Eukaryota</taxon>
        <taxon>Sar</taxon>
        <taxon>Alveolata</taxon>
        <taxon>Apicomplexa</taxon>
        <taxon>Aconoidasida</taxon>
        <taxon>Piroplasmida</taxon>
        <taxon>Theileriidae</taxon>
        <taxon>Theileria</taxon>
    </lineage>
</organism>
<feature type="compositionally biased region" description="Low complexity" evidence="1">
    <location>
        <begin position="366"/>
        <end position="390"/>
    </location>
</feature>
<keyword evidence="2" id="KW-0812">Transmembrane</keyword>
<gene>
    <name evidence="3" type="ORF">BEWA_040020</name>
</gene>
<dbReference type="KEGG" id="beq:BEWA_040020"/>
<proteinExistence type="predicted"/>
<dbReference type="AlphaFoldDB" id="L1LFA9"/>
<reference evidence="3 4" key="1">
    <citation type="journal article" date="2012" name="BMC Genomics">
        <title>Comparative genomic analysis and phylogenetic position of Theileria equi.</title>
        <authorList>
            <person name="Kappmeyer L.S."/>
            <person name="Thiagarajan M."/>
            <person name="Herndon D.R."/>
            <person name="Ramsay J.D."/>
            <person name="Caler E."/>
            <person name="Djikeng A."/>
            <person name="Gillespie J.J."/>
            <person name="Lau A.O."/>
            <person name="Roalson E.H."/>
            <person name="Silva J.C."/>
            <person name="Silva M.G."/>
            <person name="Suarez C.E."/>
            <person name="Ueti M.W."/>
            <person name="Nene V.M."/>
            <person name="Mealey R.H."/>
            <person name="Knowles D.P."/>
            <person name="Brayton K.A."/>
        </authorList>
    </citation>
    <scope>NUCLEOTIDE SEQUENCE [LARGE SCALE GENOMIC DNA]</scope>
    <source>
        <strain evidence="3 4">WA</strain>
    </source>
</reference>
<keyword evidence="2" id="KW-1133">Transmembrane helix</keyword>
<keyword evidence="2" id="KW-0472">Membrane</keyword>
<evidence type="ECO:0000313" key="3">
    <source>
        <dbReference type="EMBL" id="EKX73964.1"/>
    </source>
</evidence>
<dbReference type="RefSeq" id="XP_004833416.1">
    <property type="nucleotide sequence ID" value="XM_004833359.1"/>
</dbReference>
<dbReference type="VEuPathDB" id="PiroplasmaDB:BEWA_040020"/>
<feature type="compositionally biased region" description="Polar residues" evidence="1">
    <location>
        <begin position="346"/>
        <end position="356"/>
    </location>
</feature>
<evidence type="ECO:0000313" key="4">
    <source>
        <dbReference type="Proteomes" id="UP000031512"/>
    </source>
</evidence>
<sequence length="436" mass="47982">MANAGNGVVIDIDKWESYKDNSGSTAIDISVTRIDGSTYTYKVPDGYTEFEHSIKPEGSNQRSFTILAVKYGNYGNISSIQKTPKVTSLSVYYWTHSPGKTNPLLIKFVKADSSTELVWYENKSTKDESNTNWKKIESPLDISNLSTQAGLESKLDIINCEMNNVVQIDIGRTAEVPYCHSEQAQKRIKITHEKSQSFEGLTAYVHSTNMDKYSEDSTFTISDFTNGITQTGFDTPIYHVTKVVAFLHGNSPLLVYILPQKDWYRRNSSLENQKAWGKVEKLKDMDPSNQNDDICKILETLGILRGVCSKSENKGTMVTEGTIDYLHASTNGHPQGQNIVGYGTDGYSSPSRASTSGPGGTYSGHTQSTVGVGSSNGTSSSTSGAITPTSDSKNPSKSLKKDEGMGYLYLLLLLPTCVLFCLVIYLAFSRFCVRMT</sequence>
<evidence type="ECO:0000256" key="2">
    <source>
        <dbReference type="SAM" id="Phobius"/>
    </source>
</evidence>
<protein>
    <submittedName>
        <fullName evidence="3">Uncharacterized protein</fullName>
    </submittedName>
</protein>